<comment type="caution">
    <text evidence="1">The sequence shown here is derived from an EMBL/GenBank/DDBJ whole genome shotgun (WGS) entry which is preliminary data.</text>
</comment>
<accession>A0A0F9FSY7</accession>
<protein>
    <submittedName>
        <fullName evidence="1">Uncharacterized protein</fullName>
    </submittedName>
</protein>
<dbReference type="AlphaFoldDB" id="A0A0F9FSY7"/>
<gene>
    <name evidence="1" type="ORF">LCGC14_1995050</name>
</gene>
<sequence length="176" mass="21317">MGLAVKKKINRLQDSWLNYLLTGEEPKLDIRFFILKEKGKEKLWDLYKDAILPRWIKKYPWTRPFAWWEFEAPRNEKRKPEIHKGHEKYFPKVRKMVNGRGKLYSGLFYRFGVPCDWAEIDTADPPLYETEGVYLKRHGLLTEEEEKLMKRSQKVKFRQYDSIINILKSVKRSSYR</sequence>
<dbReference type="EMBL" id="LAZR01022570">
    <property type="protein sequence ID" value="KKL81411.1"/>
    <property type="molecule type" value="Genomic_DNA"/>
</dbReference>
<organism evidence="1">
    <name type="scientific">marine sediment metagenome</name>
    <dbReference type="NCBI Taxonomy" id="412755"/>
    <lineage>
        <taxon>unclassified sequences</taxon>
        <taxon>metagenomes</taxon>
        <taxon>ecological metagenomes</taxon>
    </lineage>
</organism>
<name>A0A0F9FSY7_9ZZZZ</name>
<reference evidence="1" key="1">
    <citation type="journal article" date="2015" name="Nature">
        <title>Complex archaea that bridge the gap between prokaryotes and eukaryotes.</title>
        <authorList>
            <person name="Spang A."/>
            <person name="Saw J.H."/>
            <person name="Jorgensen S.L."/>
            <person name="Zaremba-Niedzwiedzka K."/>
            <person name="Martijn J."/>
            <person name="Lind A.E."/>
            <person name="van Eijk R."/>
            <person name="Schleper C."/>
            <person name="Guy L."/>
            <person name="Ettema T.J."/>
        </authorList>
    </citation>
    <scope>NUCLEOTIDE SEQUENCE</scope>
</reference>
<evidence type="ECO:0000313" key="1">
    <source>
        <dbReference type="EMBL" id="KKL81411.1"/>
    </source>
</evidence>
<proteinExistence type="predicted"/>